<feature type="non-terminal residue" evidence="4">
    <location>
        <position position="84"/>
    </location>
</feature>
<dbReference type="AlphaFoldDB" id="A0ABD0NPV6"/>
<gene>
    <name evidence="4" type="ORF">M9458_039708</name>
</gene>
<protein>
    <recommendedName>
        <fullName evidence="3">Integrator complex subunit 7 C-terminal domain-containing protein</fullName>
    </recommendedName>
</protein>
<keyword evidence="5" id="KW-1185">Reference proteome</keyword>
<evidence type="ECO:0000256" key="2">
    <source>
        <dbReference type="SAM" id="SignalP"/>
    </source>
</evidence>
<evidence type="ECO:0000313" key="5">
    <source>
        <dbReference type="Proteomes" id="UP001529510"/>
    </source>
</evidence>
<dbReference type="Pfam" id="PF22965">
    <property type="entry name" value="INTS7_C"/>
    <property type="match status" value="1"/>
</dbReference>
<feature type="domain" description="Integrator complex subunit 7 C-terminal" evidence="3">
    <location>
        <begin position="1"/>
        <end position="36"/>
    </location>
</feature>
<evidence type="ECO:0000313" key="4">
    <source>
        <dbReference type="EMBL" id="KAL0163955.1"/>
    </source>
</evidence>
<feature type="region of interest" description="Disordered" evidence="1">
    <location>
        <begin position="53"/>
        <end position="84"/>
    </location>
</feature>
<feature type="chain" id="PRO_5044812886" description="Integrator complex subunit 7 C-terminal domain-containing protein" evidence="2">
    <location>
        <begin position="27"/>
        <end position="84"/>
    </location>
</feature>
<proteinExistence type="predicted"/>
<sequence>PHNDYFSTQFLLNFSILGTHLVSVEASVVDTSGIEWKTGPKTTVSVKSLEDPYSQQLRHQLQQQQQQQQQSGPQPGPPRNICPR</sequence>
<evidence type="ECO:0000256" key="1">
    <source>
        <dbReference type="SAM" id="MobiDB-lite"/>
    </source>
</evidence>
<dbReference type="EMBL" id="JAMKFB020000020">
    <property type="protein sequence ID" value="KAL0163955.1"/>
    <property type="molecule type" value="Genomic_DNA"/>
</dbReference>
<dbReference type="Proteomes" id="UP001529510">
    <property type="component" value="Unassembled WGS sequence"/>
</dbReference>
<dbReference type="InterPro" id="IPR054519">
    <property type="entry name" value="INTS7_C"/>
</dbReference>
<comment type="caution">
    <text evidence="4">The sequence shown here is derived from an EMBL/GenBank/DDBJ whole genome shotgun (WGS) entry which is preliminary data.</text>
</comment>
<evidence type="ECO:0000259" key="3">
    <source>
        <dbReference type="Pfam" id="PF22965"/>
    </source>
</evidence>
<name>A0ABD0NPV6_CIRMR</name>
<feature type="non-terminal residue" evidence="4">
    <location>
        <position position="1"/>
    </location>
</feature>
<keyword evidence="2" id="KW-0732">Signal</keyword>
<feature type="compositionally biased region" description="Pro residues" evidence="1">
    <location>
        <begin position="74"/>
        <end position="84"/>
    </location>
</feature>
<reference evidence="4 5" key="1">
    <citation type="submission" date="2024-05" db="EMBL/GenBank/DDBJ databases">
        <title>Genome sequencing and assembly of Indian major carp, Cirrhinus mrigala (Hamilton, 1822).</title>
        <authorList>
            <person name="Mohindra V."/>
            <person name="Chowdhury L.M."/>
            <person name="Lal K."/>
            <person name="Jena J.K."/>
        </authorList>
    </citation>
    <scope>NUCLEOTIDE SEQUENCE [LARGE SCALE GENOMIC DNA]</scope>
    <source>
        <strain evidence="4">CM1030</strain>
        <tissue evidence="4">Blood</tissue>
    </source>
</reference>
<organism evidence="4 5">
    <name type="scientific">Cirrhinus mrigala</name>
    <name type="common">Mrigala</name>
    <dbReference type="NCBI Taxonomy" id="683832"/>
    <lineage>
        <taxon>Eukaryota</taxon>
        <taxon>Metazoa</taxon>
        <taxon>Chordata</taxon>
        <taxon>Craniata</taxon>
        <taxon>Vertebrata</taxon>
        <taxon>Euteleostomi</taxon>
        <taxon>Actinopterygii</taxon>
        <taxon>Neopterygii</taxon>
        <taxon>Teleostei</taxon>
        <taxon>Ostariophysi</taxon>
        <taxon>Cypriniformes</taxon>
        <taxon>Cyprinidae</taxon>
        <taxon>Labeoninae</taxon>
        <taxon>Labeonini</taxon>
        <taxon>Cirrhinus</taxon>
    </lineage>
</organism>
<accession>A0ABD0NPV6</accession>
<feature type="signal peptide" evidence="2">
    <location>
        <begin position="1"/>
        <end position="26"/>
    </location>
</feature>
<feature type="compositionally biased region" description="Low complexity" evidence="1">
    <location>
        <begin position="54"/>
        <end position="73"/>
    </location>
</feature>